<feature type="region of interest" description="Disordered" evidence="4">
    <location>
        <begin position="515"/>
        <end position="545"/>
    </location>
</feature>
<dbReference type="Proteomes" id="UP001242480">
    <property type="component" value="Unassembled WGS sequence"/>
</dbReference>
<accession>A0ABU0J8B9</accession>
<evidence type="ECO:0000256" key="1">
    <source>
        <dbReference type="ARBA" id="ARBA00010541"/>
    </source>
</evidence>
<dbReference type="InterPro" id="IPR001940">
    <property type="entry name" value="Peptidase_S1C"/>
</dbReference>
<dbReference type="GO" id="GO:0006508">
    <property type="term" value="P:proteolysis"/>
    <property type="evidence" value="ECO:0007669"/>
    <property type="project" value="UniProtKB-KW"/>
</dbReference>
<dbReference type="InterPro" id="IPR009003">
    <property type="entry name" value="Peptidase_S1_PA"/>
</dbReference>
<gene>
    <name evidence="7" type="ORF">QO011_002694</name>
</gene>
<dbReference type="EMBL" id="JAUSVX010000004">
    <property type="protein sequence ID" value="MDQ0469678.1"/>
    <property type="molecule type" value="Genomic_DNA"/>
</dbReference>
<dbReference type="InterPro" id="IPR036365">
    <property type="entry name" value="PGBD-like_sf"/>
</dbReference>
<keyword evidence="3" id="KW-0378">Hydrolase</keyword>
<comment type="caution">
    <text evidence="7">The sequence shown here is derived from an EMBL/GenBank/DDBJ whole genome shotgun (WGS) entry which is preliminary data.</text>
</comment>
<keyword evidence="5" id="KW-0732">Signal</keyword>
<dbReference type="GO" id="GO:0008233">
    <property type="term" value="F:peptidase activity"/>
    <property type="evidence" value="ECO:0007669"/>
    <property type="project" value="UniProtKB-KW"/>
</dbReference>
<evidence type="ECO:0000256" key="3">
    <source>
        <dbReference type="ARBA" id="ARBA00022801"/>
    </source>
</evidence>
<evidence type="ECO:0000256" key="4">
    <source>
        <dbReference type="SAM" id="MobiDB-lite"/>
    </source>
</evidence>
<dbReference type="RefSeq" id="WP_307272587.1">
    <property type="nucleotide sequence ID" value="NZ_JAUSVX010000004.1"/>
</dbReference>
<dbReference type="SUPFAM" id="SSF50494">
    <property type="entry name" value="Trypsin-like serine proteases"/>
    <property type="match status" value="1"/>
</dbReference>
<comment type="similarity">
    <text evidence="1">Belongs to the peptidase S1C family.</text>
</comment>
<dbReference type="Pfam" id="PF13365">
    <property type="entry name" value="Trypsin_2"/>
    <property type="match status" value="1"/>
</dbReference>
<dbReference type="PRINTS" id="PR00834">
    <property type="entry name" value="PROTEASES2C"/>
</dbReference>
<protein>
    <submittedName>
        <fullName evidence="7">S1-C subfamily serine protease</fullName>
    </submittedName>
</protein>
<feature type="signal peptide" evidence="5">
    <location>
        <begin position="1"/>
        <end position="21"/>
    </location>
</feature>
<evidence type="ECO:0000256" key="5">
    <source>
        <dbReference type="SAM" id="SignalP"/>
    </source>
</evidence>
<evidence type="ECO:0000259" key="6">
    <source>
        <dbReference type="Pfam" id="PF01471"/>
    </source>
</evidence>
<dbReference type="PANTHER" id="PTHR43343:SF3">
    <property type="entry name" value="PROTEASE DO-LIKE 8, CHLOROPLASTIC"/>
    <property type="match status" value="1"/>
</dbReference>
<keyword evidence="8" id="KW-1185">Reference proteome</keyword>
<dbReference type="InterPro" id="IPR002477">
    <property type="entry name" value="Peptidoglycan-bd-like"/>
</dbReference>
<feature type="chain" id="PRO_5046666718" evidence="5">
    <location>
        <begin position="22"/>
        <end position="755"/>
    </location>
</feature>
<dbReference type="InterPro" id="IPR043504">
    <property type="entry name" value="Peptidase_S1_PA_chymotrypsin"/>
</dbReference>
<dbReference type="PANTHER" id="PTHR43343">
    <property type="entry name" value="PEPTIDASE S12"/>
    <property type="match status" value="1"/>
</dbReference>
<dbReference type="InterPro" id="IPR051201">
    <property type="entry name" value="Chloro_Bact_Ser_Proteases"/>
</dbReference>
<evidence type="ECO:0000313" key="8">
    <source>
        <dbReference type="Proteomes" id="UP001242480"/>
    </source>
</evidence>
<proteinExistence type="inferred from homology"/>
<sequence length="755" mass="80264">MWRVLVVAVCLVLSLGAPARAGDPPGYAEAKRAFEALDLENRVQIEILLLAAGYAPVTIDSSFSQELFDAISKLQAGSGRRATGIIGADDVDLLIERSARVLAKWDLKVVTIPGTEVSVFVPSGLDLDRKTILRGWQYQGRKSSLQIQFTHDSLESLRSYYDAAMKWAAGKKKVKLIDEKFYPALFFVVAAEKSIYMDVWGIWRDGGSVVMSFTYDAARNDFFGSQLENLLVASLWAMLPPGTSLSPPDEASLRRLKEQVASPSPDRPDALDQGADPPGYAGAKRAFEALDVESRRQIAILLLAAGYGPLDIEDAFSRRLFNAISKMQAGSGLPATGIIDAGDLDRLIARAAPFLAKWGFRTVTIPGSRLGMFVPFGLGVDVDPTARGWRYGTPDKALQIEYFRAEKSDLGTIYSETLGVINGHKDIRIVARFVSAESFRVSCQVGSRTVDYWGAIDQDGVVVTTFSYDRMANDFFGDRLENLMVASLWSEVAGEADLLPTDASLQRLKDAFSPQARPPALKGPAPVQGPSAVVQTTPQPTADAPSDVGVGTGFFITADGHVLTAAHVVEDCRSVSVAATGSATLYPARVLARDKGSDLALLATDLKASKIARLRIGVRLGEPVAAFGYPLPGLLASSGSFTVGNVTALLGKDDSSRDIQISAPIQSGNSGGPVVDASGNLVGVVSSGLVAVGVASESGASLQNVNFAVRSSVAASFLQRNGIAFQTASLGAALPLTDLADVTRSLSLYVECEGS</sequence>
<reference evidence="7 8" key="1">
    <citation type="submission" date="2023-07" db="EMBL/GenBank/DDBJ databases">
        <title>Genomic Encyclopedia of Type Strains, Phase IV (KMG-IV): sequencing the most valuable type-strain genomes for metagenomic binning, comparative biology and taxonomic classification.</title>
        <authorList>
            <person name="Goeker M."/>
        </authorList>
    </citation>
    <scope>NUCLEOTIDE SEQUENCE [LARGE SCALE GENOMIC DNA]</scope>
    <source>
        <strain evidence="7 8">DSM 19619</strain>
    </source>
</reference>
<name>A0ABU0J8B9_9HYPH</name>
<organism evidence="7 8">
    <name type="scientific">Labrys wisconsinensis</name>
    <dbReference type="NCBI Taxonomy" id="425677"/>
    <lineage>
        <taxon>Bacteria</taxon>
        <taxon>Pseudomonadati</taxon>
        <taxon>Pseudomonadota</taxon>
        <taxon>Alphaproteobacteria</taxon>
        <taxon>Hyphomicrobiales</taxon>
        <taxon>Xanthobacteraceae</taxon>
        <taxon>Labrys</taxon>
    </lineage>
</organism>
<evidence type="ECO:0000313" key="7">
    <source>
        <dbReference type="EMBL" id="MDQ0469678.1"/>
    </source>
</evidence>
<evidence type="ECO:0000256" key="2">
    <source>
        <dbReference type="ARBA" id="ARBA00022670"/>
    </source>
</evidence>
<dbReference type="Pfam" id="PF01471">
    <property type="entry name" value="PG_binding_1"/>
    <property type="match status" value="1"/>
</dbReference>
<dbReference type="SUPFAM" id="SSF47090">
    <property type="entry name" value="PGBD-like"/>
    <property type="match status" value="2"/>
</dbReference>
<keyword evidence="2 7" id="KW-0645">Protease</keyword>
<feature type="domain" description="Peptidoglycan binding-like" evidence="6">
    <location>
        <begin position="294"/>
        <end position="341"/>
    </location>
</feature>
<feature type="region of interest" description="Disordered" evidence="4">
    <location>
        <begin position="247"/>
        <end position="275"/>
    </location>
</feature>
<dbReference type="Gene3D" id="2.40.10.10">
    <property type="entry name" value="Trypsin-like serine proteases"/>
    <property type="match status" value="2"/>
</dbReference>